<dbReference type="PROSITE" id="PS00875">
    <property type="entry name" value="T2SP_D"/>
    <property type="match status" value="1"/>
</dbReference>
<dbReference type="InterPro" id="IPR050810">
    <property type="entry name" value="Bact_Secretion_Sys_Channel"/>
</dbReference>
<evidence type="ECO:0000256" key="1">
    <source>
        <dbReference type="ARBA" id="ARBA00004370"/>
    </source>
</evidence>
<evidence type="ECO:0000256" key="7">
    <source>
        <dbReference type="SAM" id="SignalP"/>
    </source>
</evidence>
<keyword evidence="2 7" id="KW-0732">Signal</keyword>
<evidence type="ECO:0000259" key="8">
    <source>
        <dbReference type="Pfam" id="PF00263"/>
    </source>
</evidence>
<dbReference type="Gene3D" id="3.30.1370.120">
    <property type="match status" value="5"/>
</dbReference>
<feature type="compositionally biased region" description="Low complexity" evidence="6">
    <location>
        <begin position="512"/>
        <end position="521"/>
    </location>
</feature>
<protein>
    <submittedName>
        <fullName evidence="10">Type II secretion system protein D</fullName>
    </submittedName>
</protein>
<dbReference type="Pfam" id="PF00263">
    <property type="entry name" value="Secretin"/>
    <property type="match status" value="1"/>
</dbReference>
<feature type="region of interest" description="Disordered" evidence="6">
    <location>
        <begin position="506"/>
        <end position="537"/>
    </location>
</feature>
<evidence type="ECO:0000256" key="3">
    <source>
        <dbReference type="ARBA" id="ARBA00023136"/>
    </source>
</evidence>
<dbReference type="GO" id="GO:0009279">
    <property type="term" value="C:cell outer membrane"/>
    <property type="evidence" value="ECO:0007669"/>
    <property type="project" value="UniProtKB-SubCell"/>
</dbReference>
<dbReference type="Proteomes" id="UP000315017">
    <property type="component" value="Chromosome"/>
</dbReference>
<feature type="compositionally biased region" description="Low complexity" evidence="6">
    <location>
        <begin position="1203"/>
        <end position="1222"/>
    </location>
</feature>
<evidence type="ECO:0000313" key="11">
    <source>
        <dbReference type="Proteomes" id="UP000315017"/>
    </source>
</evidence>
<dbReference type="KEGG" id="aagg:ETAA8_12280"/>
<feature type="compositionally biased region" description="Polar residues" evidence="6">
    <location>
        <begin position="1171"/>
        <end position="1184"/>
    </location>
</feature>
<dbReference type="InterPro" id="IPR038591">
    <property type="entry name" value="NolW-like_sf"/>
</dbReference>
<proteinExistence type="inferred from homology"/>
<dbReference type="InterPro" id="IPR004846">
    <property type="entry name" value="T2SS/T3SS_dom"/>
</dbReference>
<dbReference type="PANTHER" id="PTHR30332:SF24">
    <property type="entry name" value="SECRETIN GSPD-RELATED"/>
    <property type="match status" value="1"/>
</dbReference>
<organism evidence="10 11">
    <name type="scientific">Anatilimnocola aggregata</name>
    <dbReference type="NCBI Taxonomy" id="2528021"/>
    <lineage>
        <taxon>Bacteria</taxon>
        <taxon>Pseudomonadati</taxon>
        <taxon>Planctomycetota</taxon>
        <taxon>Planctomycetia</taxon>
        <taxon>Pirellulales</taxon>
        <taxon>Pirellulaceae</taxon>
        <taxon>Anatilimnocola</taxon>
    </lineage>
</organism>
<feature type="domain" description="NolW-like" evidence="9">
    <location>
        <begin position="695"/>
        <end position="775"/>
    </location>
</feature>
<dbReference type="Pfam" id="PF03958">
    <property type="entry name" value="Secretin_N"/>
    <property type="match status" value="4"/>
</dbReference>
<feature type="compositionally biased region" description="Pro residues" evidence="6">
    <location>
        <begin position="251"/>
        <end position="262"/>
    </location>
</feature>
<dbReference type="OrthoDB" id="9779724at2"/>
<dbReference type="PRINTS" id="PR00811">
    <property type="entry name" value="BCTERIALGSPD"/>
</dbReference>
<sequence length="1266" mass="135064" precursor="true">MFASRSPASTHSDWLLPTFWRRQAHAWLLSAAAVTVTCTSAWAQAEVATTIKAYPVPAANLQTVAADLKTSLAARREVRIVVDTRANQLLVVGPVDVHQAVSDRLSGKPTVSAANPNLHTLRNVSWKDFEGQLRRVGFVPDVAGTNSGAARYKLKLGTGEEAKLTIVRNEGTVQIQASQEAAPALRKLAISLDRPAARAGEASELVAFNRAEPASVQKLLTWMQAATRPTSPASGQHQHIGEYVSMLFQPGEPPAAGPPVAPGPGGEAPAGDDIPEGGLGDFGRIGNVRIDYIEGLDVMVLTGRKSDVEKVMRLIEQIETQSLETKPEVEVFHLRHVDGRALNDVISQIYDQVFSARGGRVTIVPLVKPNALLLIGRKENLPPLRELIEQLDKPVAPDTQLQVFPLRRISAANAETTVETFFTEPGATGGATGQRAGLGTRVNIVSDARTNSLIVQASPRDLEEVAKLLEKLDSEQTGVVDEVRIFKLRNSLADELVPVLEAAISGQGGTTTGNQTTLPGAQQGGGGTNNQSGTSARPSGALQLLQVDGKGMIESGILADMQLTSDPRGNSIIVTGPAKNMALIEALIRQLDELPATEAQIKVFTIVNGDATQLAELLRQLFGQAAQGGGAGGNQGLQALLQSATGGGDSALVPLRFSVDVRTNSIVASGSTGDLNVVYKVLVRLDEGNIRERITTVYRLRNAPALEVANSLTQLRTQQQQLNQIAPNLNSAPQTLEREVIVVPEQVSNSLIVSATPRYFDEIRRVVEELDRRPNMVIIQVLLAEVSLNDLNEFGVELGLQDSLLFDRGVAGVAGLGRIGYPFNQAGIGNDNTPASLATRENVAAQALSNLSVGRTNASAGFGGLVLSAGNESVNVLIRALQQSQRMQVLSRPQVQTLDNQPAYVQVGQQVPYITSSNQTQFGIQNQTTFQDVGVILGVTPRTSPDGMIVMEIDAVKSDLGPEAEGIAISVSADGTAIRQPIINVTRAQTTVSARSGQTVILGGLITKNQSETTRRVPYLGDIPVLGRLFRFDSVDVQRTELLIIMTPYVMRTDEHVAWLNMRESERMHWCLADVGNIHGQAQHFTSSADSGISTPTIFPDETPAPEGLIAPENLGPGSAQPNNFDRAPGSPNYVPGVIPGSMVPGPNSLPFPPAVPGQSSRRPLQPTPAMPQSQPDQLSQNGGYQALQPVTPLQALPPIPQGPTQFQQQPPFQPVAQPQVQYGPQPAQFQFQSPNMQPAGMQPGTVAPAAYVPQGPNPNFTPLAR</sequence>
<accession>A0A517Y7D2</accession>
<comment type="subcellular location">
    <subcellularLocation>
        <location evidence="5">Cell outer membrane</location>
    </subcellularLocation>
    <subcellularLocation>
        <location evidence="1">Membrane</location>
    </subcellularLocation>
</comment>
<evidence type="ECO:0000256" key="4">
    <source>
        <dbReference type="RuleBase" id="RU004003"/>
    </source>
</evidence>
<name>A0A517Y7D2_9BACT</name>
<feature type="region of interest" description="Disordered" evidence="6">
    <location>
        <begin position="251"/>
        <end position="270"/>
    </location>
</feature>
<dbReference type="PANTHER" id="PTHR30332">
    <property type="entry name" value="PROBABLE GENERAL SECRETION PATHWAY PROTEIN D"/>
    <property type="match status" value="1"/>
</dbReference>
<feature type="compositionally biased region" description="Polar residues" evidence="6">
    <location>
        <begin position="1086"/>
        <end position="1097"/>
    </location>
</feature>
<feature type="signal peptide" evidence="7">
    <location>
        <begin position="1"/>
        <end position="43"/>
    </location>
</feature>
<feature type="region of interest" description="Disordered" evidence="6">
    <location>
        <begin position="1086"/>
        <end position="1266"/>
    </location>
</feature>
<evidence type="ECO:0000256" key="5">
    <source>
        <dbReference type="RuleBase" id="RU004004"/>
    </source>
</evidence>
<dbReference type="InterPro" id="IPR001775">
    <property type="entry name" value="GspD/PilQ"/>
</dbReference>
<dbReference type="AlphaFoldDB" id="A0A517Y7D2"/>
<evidence type="ECO:0000256" key="6">
    <source>
        <dbReference type="SAM" id="MobiDB-lite"/>
    </source>
</evidence>
<feature type="domain" description="NolW-like" evidence="9">
    <location>
        <begin position="329"/>
        <end position="395"/>
    </location>
</feature>
<dbReference type="InterPro" id="IPR004845">
    <property type="entry name" value="T2SS_GspD_CS"/>
</dbReference>
<keyword evidence="11" id="KW-1185">Reference proteome</keyword>
<dbReference type="InterPro" id="IPR005644">
    <property type="entry name" value="NolW-like"/>
</dbReference>
<evidence type="ECO:0000259" key="9">
    <source>
        <dbReference type="Pfam" id="PF03958"/>
    </source>
</evidence>
<feature type="domain" description="Type II/III secretion system secretin-like" evidence="8">
    <location>
        <begin position="880"/>
        <end position="1052"/>
    </location>
</feature>
<keyword evidence="5" id="KW-0813">Transport</keyword>
<reference evidence="10 11" key="1">
    <citation type="submission" date="2019-02" db="EMBL/GenBank/DDBJ databases">
        <title>Deep-cultivation of Planctomycetes and their phenomic and genomic characterization uncovers novel biology.</title>
        <authorList>
            <person name="Wiegand S."/>
            <person name="Jogler M."/>
            <person name="Boedeker C."/>
            <person name="Pinto D."/>
            <person name="Vollmers J."/>
            <person name="Rivas-Marin E."/>
            <person name="Kohn T."/>
            <person name="Peeters S.H."/>
            <person name="Heuer A."/>
            <person name="Rast P."/>
            <person name="Oberbeckmann S."/>
            <person name="Bunk B."/>
            <person name="Jeske O."/>
            <person name="Meyerdierks A."/>
            <person name="Storesund J.E."/>
            <person name="Kallscheuer N."/>
            <person name="Luecker S."/>
            <person name="Lage O.M."/>
            <person name="Pohl T."/>
            <person name="Merkel B.J."/>
            <person name="Hornburger P."/>
            <person name="Mueller R.-W."/>
            <person name="Bruemmer F."/>
            <person name="Labrenz M."/>
            <person name="Spormann A.M."/>
            <person name="Op den Camp H."/>
            <person name="Overmann J."/>
            <person name="Amann R."/>
            <person name="Jetten M.S.M."/>
            <person name="Mascher T."/>
            <person name="Medema M.H."/>
            <person name="Devos D.P."/>
            <person name="Kaster A.-K."/>
            <person name="Ovreas L."/>
            <person name="Rohde M."/>
            <person name="Galperin M.Y."/>
            <person name="Jogler C."/>
        </authorList>
    </citation>
    <scope>NUCLEOTIDE SEQUENCE [LARGE SCALE GENOMIC DNA]</scope>
    <source>
        <strain evidence="10 11">ETA_A8</strain>
    </source>
</reference>
<gene>
    <name evidence="10" type="primary">gspD_2</name>
    <name evidence="10" type="ORF">ETAA8_12280</name>
</gene>
<keyword evidence="3" id="KW-0472">Membrane</keyword>
<evidence type="ECO:0000313" key="10">
    <source>
        <dbReference type="EMBL" id="QDU26154.1"/>
    </source>
</evidence>
<comment type="similarity">
    <text evidence="4">Belongs to the bacterial secretin family.</text>
</comment>
<feature type="domain" description="NolW-like" evidence="9">
    <location>
        <begin position="402"/>
        <end position="476"/>
    </location>
</feature>
<feature type="compositionally biased region" description="Polar residues" evidence="6">
    <location>
        <begin position="1228"/>
        <end position="1237"/>
    </location>
</feature>
<dbReference type="RefSeq" id="WP_145086265.1">
    <property type="nucleotide sequence ID" value="NZ_CP036274.1"/>
</dbReference>
<dbReference type="GO" id="GO:0015627">
    <property type="term" value="C:type II protein secretion system complex"/>
    <property type="evidence" value="ECO:0007669"/>
    <property type="project" value="TreeGrafter"/>
</dbReference>
<dbReference type="GO" id="GO:0009306">
    <property type="term" value="P:protein secretion"/>
    <property type="evidence" value="ECO:0007669"/>
    <property type="project" value="InterPro"/>
</dbReference>
<feature type="domain" description="NolW-like" evidence="9">
    <location>
        <begin position="483"/>
        <end position="593"/>
    </location>
</feature>
<evidence type="ECO:0000256" key="2">
    <source>
        <dbReference type="ARBA" id="ARBA00022729"/>
    </source>
</evidence>
<dbReference type="EMBL" id="CP036274">
    <property type="protein sequence ID" value="QDU26154.1"/>
    <property type="molecule type" value="Genomic_DNA"/>
</dbReference>
<feature type="chain" id="PRO_5022228889" evidence="7">
    <location>
        <begin position="44"/>
        <end position="1266"/>
    </location>
</feature>